<evidence type="ECO:0000313" key="2">
    <source>
        <dbReference type="Proteomes" id="UP000294847"/>
    </source>
</evidence>
<organism evidence="1 2">
    <name type="scientific">Pyricularia oryzae</name>
    <name type="common">Rice blast fungus</name>
    <name type="synonym">Magnaporthe oryzae</name>
    <dbReference type="NCBI Taxonomy" id="318829"/>
    <lineage>
        <taxon>Eukaryota</taxon>
        <taxon>Fungi</taxon>
        <taxon>Dikarya</taxon>
        <taxon>Ascomycota</taxon>
        <taxon>Pezizomycotina</taxon>
        <taxon>Sordariomycetes</taxon>
        <taxon>Sordariomycetidae</taxon>
        <taxon>Magnaporthales</taxon>
        <taxon>Pyriculariaceae</taxon>
        <taxon>Pyricularia</taxon>
    </lineage>
</organism>
<dbReference type="AlphaFoldDB" id="A0A4P7NP72"/>
<sequence>MDLRNILTPSYPIQGGSLAWKGHQRLTKETKIQVCEILQARDDMDSLHSLAAVSKEFYTIATGLFQQTVTLEPTDTSIRHLKICMENPGLARRVRRIVIKSVPPAFDALGVWPYRFPGQHGDEHAQDWEAVVADLHRLPALESVVLTFTTLCADQRDDPDEEQPVTYICEPPEVRNWILEVVFDALAAINDIPGRRIVSFTVMNLQNKIHEAASLPAFTSVISRLRELRVEVVTEVIPHLGSRPGEEEDKKEYWELDMQIRLNFWADFNTFWLAPAQATLQRLSVSCLDPFGVVPRWDLSALHFPRLQHLELERFTFSYRSQVEWIAAHKMLRTLWLHGCPIVQQWRTRGEYESELDVGALVLHSVQPRTL</sequence>
<gene>
    <name evidence="1" type="ORF">PoMZ_05799</name>
</gene>
<evidence type="ECO:0000313" key="1">
    <source>
        <dbReference type="EMBL" id="QBZ64107.1"/>
    </source>
</evidence>
<dbReference type="PANTHER" id="PTHR42057">
    <property type="entry name" value="F-BOX DOMAIN PROTEIN (AFU_ORTHOLOGUE AFUA_4G00200)"/>
    <property type="match status" value="1"/>
</dbReference>
<proteinExistence type="predicted"/>
<evidence type="ECO:0008006" key="3">
    <source>
        <dbReference type="Google" id="ProtNLM"/>
    </source>
</evidence>
<name>A0A4P7NP72_PYROR</name>
<dbReference type="PANTHER" id="PTHR42057:SF2">
    <property type="entry name" value="F-BOX DOMAIN PROTEIN (AFU_ORTHOLOGUE AFUA_4G00200)-RELATED"/>
    <property type="match status" value="1"/>
</dbReference>
<dbReference type="EMBL" id="CP034209">
    <property type="protein sequence ID" value="QBZ64107.1"/>
    <property type="molecule type" value="Genomic_DNA"/>
</dbReference>
<dbReference type="Proteomes" id="UP000294847">
    <property type="component" value="Chromosome 6"/>
</dbReference>
<reference evidence="1 2" key="1">
    <citation type="journal article" date="2019" name="Mol. Biol. Evol.">
        <title>Blast fungal genomes show frequent chromosomal changes, gene gains and losses, and effector gene turnover.</title>
        <authorList>
            <person name="Gomez Luciano L.B."/>
            <person name="Jason Tsai I."/>
            <person name="Chuma I."/>
            <person name="Tosa Y."/>
            <person name="Chen Y.H."/>
            <person name="Li J.Y."/>
            <person name="Li M.Y."/>
            <person name="Jade Lu M.Y."/>
            <person name="Nakayashiki H."/>
            <person name="Li W.H."/>
        </authorList>
    </citation>
    <scope>NUCLEOTIDE SEQUENCE [LARGE SCALE GENOMIC DNA]</scope>
    <source>
        <strain evidence="1">MZ5-1-6</strain>
    </source>
</reference>
<accession>A0A4P7NP72</accession>
<dbReference type="SUPFAM" id="SSF52047">
    <property type="entry name" value="RNI-like"/>
    <property type="match status" value="1"/>
</dbReference>
<protein>
    <recommendedName>
        <fullName evidence="3">F-box domain-containing protein</fullName>
    </recommendedName>
</protein>